<keyword evidence="4" id="KW-1185">Reference proteome</keyword>
<dbReference type="Pfam" id="PF00102">
    <property type="entry name" value="Y_phosphatase"/>
    <property type="match status" value="1"/>
</dbReference>
<dbReference type="InterPro" id="IPR000387">
    <property type="entry name" value="Tyr_Pase_dom"/>
</dbReference>
<dbReference type="STRING" id="225164.V4BLM2"/>
<gene>
    <name evidence="3" type="ORF">LOTGIDRAFT_124944</name>
</gene>
<dbReference type="PROSITE" id="PS50055">
    <property type="entry name" value="TYR_PHOSPHATASE_PTP"/>
    <property type="match status" value="1"/>
</dbReference>
<dbReference type="CTD" id="20232428"/>
<reference evidence="3 4" key="1">
    <citation type="journal article" date="2013" name="Nature">
        <title>Insights into bilaterian evolution from three spiralian genomes.</title>
        <authorList>
            <person name="Simakov O."/>
            <person name="Marletaz F."/>
            <person name="Cho S.J."/>
            <person name="Edsinger-Gonzales E."/>
            <person name="Havlak P."/>
            <person name="Hellsten U."/>
            <person name="Kuo D.H."/>
            <person name="Larsson T."/>
            <person name="Lv J."/>
            <person name="Arendt D."/>
            <person name="Savage R."/>
            <person name="Osoegawa K."/>
            <person name="de Jong P."/>
            <person name="Grimwood J."/>
            <person name="Chapman J.A."/>
            <person name="Shapiro H."/>
            <person name="Aerts A."/>
            <person name="Otillar R.P."/>
            <person name="Terry A.Y."/>
            <person name="Boore J.L."/>
            <person name="Grigoriev I.V."/>
            <person name="Lindberg D.R."/>
            <person name="Seaver E.C."/>
            <person name="Weisblat D.A."/>
            <person name="Putnam N.H."/>
            <person name="Rokhsar D.S."/>
        </authorList>
    </citation>
    <scope>NUCLEOTIDE SEQUENCE [LARGE SCALE GENOMIC DNA]</scope>
</reference>
<organism evidence="3 4">
    <name type="scientific">Lottia gigantea</name>
    <name type="common">Giant owl limpet</name>
    <dbReference type="NCBI Taxonomy" id="225164"/>
    <lineage>
        <taxon>Eukaryota</taxon>
        <taxon>Metazoa</taxon>
        <taxon>Spiralia</taxon>
        <taxon>Lophotrochozoa</taxon>
        <taxon>Mollusca</taxon>
        <taxon>Gastropoda</taxon>
        <taxon>Patellogastropoda</taxon>
        <taxon>Lottioidea</taxon>
        <taxon>Lottiidae</taxon>
        <taxon>Lottia</taxon>
    </lineage>
</organism>
<dbReference type="Proteomes" id="UP000030746">
    <property type="component" value="Unassembled WGS sequence"/>
</dbReference>
<dbReference type="InterPro" id="IPR050348">
    <property type="entry name" value="Protein-Tyr_Phosphatase"/>
</dbReference>
<dbReference type="SMART" id="SM00194">
    <property type="entry name" value="PTPc"/>
    <property type="match status" value="1"/>
</dbReference>
<dbReference type="InterPro" id="IPR003595">
    <property type="entry name" value="Tyr_Pase_cat"/>
</dbReference>
<dbReference type="SUPFAM" id="SSF52799">
    <property type="entry name" value="(Phosphotyrosine protein) phosphatases II"/>
    <property type="match status" value="1"/>
</dbReference>
<name>V4BLM2_LOTGI</name>
<dbReference type="PRINTS" id="PR00700">
    <property type="entry name" value="PRTYPHPHTASE"/>
</dbReference>
<proteinExistence type="predicted"/>
<dbReference type="Gene3D" id="3.90.190.10">
    <property type="entry name" value="Protein tyrosine phosphatase superfamily"/>
    <property type="match status" value="1"/>
</dbReference>
<evidence type="ECO:0000259" key="1">
    <source>
        <dbReference type="PROSITE" id="PS50055"/>
    </source>
</evidence>
<evidence type="ECO:0000313" key="3">
    <source>
        <dbReference type="EMBL" id="ESO89629.1"/>
    </source>
</evidence>
<dbReference type="HOGENOM" id="CLU_001645_9_8_1"/>
<dbReference type="InterPro" id="IPR000242">
    <property type="entry name" value="PTP_cat"/>
</dbReference>
<dbReference type="KEGG" id="lgi:LOTGIDRAFT_124944"/>
<dbReference type="SMART" id="SM00404">
    <property type="entry name" value="PTPc_motif"/>
    <property type="match status" value="1"/>
</dbReference>
<dbReference type="AlphaFoldDB" id="V4BLM2"/>
<evidence type="ECO:0000313" key="4">
    <source>
        <dbReference type="Proteomes" id="UP000030746"/>
    </source>
</evidence>
<evidence type="ECO:0008006" key="5">
    <source>
        <dbReference type="Google" id="ProtNLM"/>
    </source>
</evidence>
<feature type="domain" description="Tyrosine-protein phosphatase" evidence="1">
    <location>
        <begin position="1"/>
        <end position="234"/>
    </location>
</feature>
<dbReference type="PANTHER" id="PTHR19134">
    <property type="entry name" value="RECEPTOR-TYPE TYROSINE-PROTEIN PHOSPHATASE"/>
    <property type="match status" value="1"/>
</dbReference>
<dbReference type="OrthoDB" id="10057603at2759"/>
<dbReference type="OMA" id="VIYTIRR"/>
<dbReference type="InterPro" id="IPR016130">
    <property type="entry name" value="Tyr_Pase_AS"/>
</dbReference>
<dbReference type="CDD" id="cd00047">
    <property type="entry name" value="PTPc"/>
    <property type="match status" value="1"/>
</dbReference>
<dbReference type="PROSITE" id="PS50056">
    <property type="entry name" value="TYR_PHOSPHATASE_2"/>
    <property type="match status" value="1"/>
</dbReference>
<dbReference type="EMBL" id="KB202567">
    <property type="protein sequence ID" value="ESO89629.1"/>
    <property type="molecule type" value="Genomic_DNA"/>
</dbReference>
<accession>V4BLM2</accession>
<dbReference type="PROSITE" id="PS00383">
    <property type="entry name" value="TYR_PHOSPHATASE_1"/>
    <property type="match status" value="1"/>
</dbReference>
<evidence type="ECO:0000259" key="2">
    <source>
        <dbReference type="PROSITE" id="PS50056"/>
    </source>
</evidence>
<dbReference type="GO" id="GO:0004725">
    <property type="term" value="F:protein tyrosine phosphatase activity"/>
    <property type="evidence" value="ECO:0007669"/>
    <property type="project" value="InterPro"/>
</dbReference>
<protein>
    <recommendedName>
        <fullName evidence="5">Tyrosine-protein phosphatase domain-containing protein</fullName>
    </recommendedName>
</protein>
<dbReference type="GeneID" id="20232428"/>
<dbReference type="PANTHER" id="PTHR19134:SF449">
    <property type="entry name" value="TYROSINE-PROTEIN PHOSPHATASE 1"/>
    <property type="match status" value="1"/>
</dbReference>
<dbReference type="RefSeq" id="XP_009059684.1">
    <property type="nucleotide sequence ID" value="XM_009061436.1"/>
</dbReference>
<dbReference type="InterPro" id="IPR029021">
    <property type="entry name" value="Prot-tyrosine_phosphatase-like"/>
</dbReference>
<feature type="domain" description="Tyrosine specific protein phosphatases" evidence="2">
    <location>
        <begin position="151"/>
        <end position="225"/>
    </location>
</feature>
<sequence length="239" mass="27767">RLKNTRCNFLSDPKTRVNLKRKVSQVHSEYINANFITGYPEENKAFIATQAPLPNTRDDFWRMVWEQQSRVIVMLNAMDEPGKSKCDDYWPDSPDNIVKYGDFTMVLKKKDVTQEYILSTLELKDIENNLIREIKHVWYTSWSNKTLPDPVSLVKFVIEIRRLSEDSGGPLVVHCRPGTGRTGTMLSVDICTRQYDAEKLVDVLKCVSKMRKERAGVVQTKEQYALIYQVRRQYVSLPV</sequence>
<feature type="non-terminal residue" evidence="3">
    <location>
        <position position="1"/>
    </location>
</feature>